<name>A0A4U8V2M8_STECR</name>
<sequence length="140" mass="16594">MLYAEFSELYRFNYQDRTWVKRKRNTPVIARVQAIPVQNEELFAMRALLMVKKSPISFDDLKGDSETYFEEACKLGLIESSEFWDNYLNEVVQYAKRPKDGYHRNPSQSESLLLEISRSDVRPEFLSDSSSRWQNWAVRP</sequence>
<dbReference type="OrthoDB" id="1751583at2759"/>
<reference evidence="1" key="2">
    <citation type="journal article" date="2015" name="Genome Biol.">
        <title>Comparative genomics of Steinernema reveals deeply conserved gene regulatory networks.</title>
        <authorList>
            <person name="Dillman A.R."/>
            <person name="Macchietto M."/>
            <person name="Porter C.F."/>
            <person name="Rogers A."/>
            <person name="Williams B."/>
            <person name="Antoshechkin I."/>
            <person name="Lee M.M."/>
            <person name="Goodwin Z."/>
            <person name="Lu X."/>
            <person name="Lewis E.E."/>
            <person name="Goodrich-Blair H."/>
            <person name="Stock S.P."/>
            <person name="Adams B.J."/>
            <person name="Sternberg P.W."/>
            <person name="Mortazavi A."/>
        </authorList>
    </citation>
    <scope>NUCLEOTIDE SEQUENCE [LARGE SCALE GENOMIC DNA]</scope>
    <source>
        <strain evidence="1">ALL</strain>
    </source>
</reference>
<dbReference type="EMBL" id="AZBU02000001">
    <property type="protein sequence ID" value="TMS40220.1"/>
    <property type="molecule type" value="Genomic_DNA"/>
</dbReference>
<evidence type="ECO:0000313" key="1">
    <source>
        <dbReference type="EMBL" id="TMS40220.1"/>
    </source>
</evidence>
<gene>
    <name evidence="1" type="ORF">L596_006623</name>
</gene>
<reference evidence="1" key="1">
    <citation type="submission" date="2013-11" db="EMBL/GenBank/DDBJ databases">
        <authorList>
            <person name="Sternberg P."/>
            <person name="Dillman A."/>
            <person name="Macchietto M."/>
        </authorList>
    </citation>
    <scope>NUCLEOTIDE SEQUENCE</scope>
    <source>
        <strain evidence="1">ALL</strain>
    </source>
</reference>
<organism evidence="1">
    <name type="scientific">Steinernema carpocapsae</name>
    <name type="common">Entomopathogenic nematode</name>
    <dbReference type="NCBI Taxonomy" id="34508"/>
    <lineage>
        <taxon>Eukaryota</taxon>
        <taxon>Metazoa</taxon>
        <taxon>Ecdysozoa</taxon>
        <taxon>Nematoda</taxon>
        <taxon>Chromadorea</taxon>
        <taxon>Rhabditida</taxon>
        <taxon>Tylenchina</taxon>
        <taxon>Panagrolaimomorpha</taxon>
        <taxon>Strongyloidoidea</taxon>
        <taxon>Steinernematidae</taxon>
        <taxon>Steinernema</taxon>
    </lineage>
</organism>
<dbReference type="AlphaFoldDB" id="A0A4U8V2M8"/>
<comment type="caution">
    <text evidence="1">The sequence shown here is derived from an EMBL/GenBank/DDBJ whole genome shotgun (WGS) entry which is preliminary data.</text>
</comment>
<reference evidence="1" key="3">
    <citation type="journal article" date="2019" name="G3 (Bethesda)">
        <title>Hybrid Assembly of the Genome of the Entomopathogenic Nematode Steinernema carpocapsae Identifies the X-Chromosome.</title>
        <authorList>
            <person name="Serra L."/>
            <person name="Macchietto M."/>
            <person name="Macias-Munoz A."/>
            <person name="McGill C.J."/>
            <person name="Rodriguez I.M."/>
            <person name="Rodriguez B."/>
            <person name="Murad R."/>
            <person name="Mortazavi A."/>
        </authorList>
    </citation>
    <scope>NUCLEOTIDE SEQUENCE [LARGE SCALE GENOMIC DNA]</scope>
    <source>
        <strain evidence="1">ALL</strain>
    </source>
</reference>
<proteinExistence type="predicted"/>
<accession>A0A4U8V2M8</accession>
<protein>
    <submittedName>
        <fullName evidence="1">Uncharacterized protein</fullName>
    </submittedName>
</protein>